<protein>
    <submittedName>
        <fullName evidence="1">Inverse autotransporter domain-containing protein</fullName>
    </submittedName>
</protein>
<dbReference type="AlphaFoldDB" id="A0A7L5I5N6"/>
<dbReference type="RefSeq" id="WP_139425048.1">
    <property type="nucleotide sequence ID" value="NZ_CBCSFY010000001.1"/>
</dbReference>
<accession>A0A7L5I5N6</accession>
<dbReference type="EMBL" id="CP053825">
    <property type="protein sequence ID" value="QKF79600.1"/>
    <property type="molecule type" value="Genomic_DNA"/>
</dbReference>
<dbReference type="Proteomes" id="UP000509246">
    <property type="component" value="Chromosome"/>
</dbReference>
<sequence length="277" mass="32252">MKKYIFLSCICISVFALNLEESLSEGEVNITKEQKTNIVSKQVFFQKPKEYQNQSIDFNSYASKSLGQILNLSSKDKTEANVDFNALNVNIKNINSIFDYENASLLLEKQARIGQLEQAYSVGIINRYEFDKFNLGFNYFNDQYKEACGKNSFGVEFQFSSYFKAYANHYSVKESNLDDSTEVGVVFDLPYLNTLNVNSNIKEMQNQYNITYSPISILDLSLNYQDEKTSAKDQAAMWVRFRLNYEQSLSKQFYNSFYRKNNIVGEFNRYDFATRTY</sequence>
<evidence type="ECO:0000313" key="1">
    <source>
        <dbReference type="EMBL" id="QKF79600.1"/>
    </source>
</evidence>
<dbReference type="OrthoDB" id="5353816at2"/>
<dbReference type="GeneID" id="56586423"/>
<gene>
    <name evidence="1" type="ORF">CARM_0687</name>
</gene>
<dbReference type="KEGG" id="carm:CARM_0687"/>
<dbReference type="Gene3D" id="2.40.160.160">
    <property type="entry name" value="Inverse autotransporter, beta-domain"/>
    <property type="match status" value="1"/>
</dbReference>
<organism evidence="1 2">
    <name type="scientific">Campylobacter armoricus</name>
    <dbReference type="NCBI Taxonomy" id="2505970"/>
    <lineage>
        <taxon>Bacteria</taxon>
        <taxon>Pseudomonadati</taxon>
        <taxon>Campylobacterota</taxon>
        <taxon>Epsilonproteobacteria</taxon>
        <taxon>Campylobacterales</taxon>
        <taxon>Campylobacteraceae</taxon>
        <taxon>Campylobacter</taxon>
    </lineage>
</organism>
<proteinExistence type="predicted"/>
<evidence type="ECO:0000313" key="2">
    <source>
        <dbReference type="Proteomes" id="UP000509246"/>
    </source>
</evidence>
<name>A0A7L5I5N6_9BACT</name>
<keyword evidence="2" id="KW-1185">Reference proteome</keyword>
<reference evidence="1 2" key="1">
    <citation type="submission" date="2020-05" db="EMBL/GenBank/DDBJ databases">
        <title>Complete genome sequencing of Campylobacter and Arcobacter type strains.</title>
        <authorList>
            <person name="Miller W.G."/>
            <person name="Yee E."/>
        </authorList>
    </citation>
    <scope>NUCLEOTIDE SEQUENCE [LARGE SCALE GENOMIC DNA]</scope>
    <source>
        <strain evidence="1 2">CCUG 73571</strain>
    </source>
</reference>
<dbReference type="InterPro" id="IPR038177">
    <property type="entry name" value="IAT_beta_sf"/>
</dbReference>